<evidence type="ECO:0000313" key="4">
    <source>
        <dbReference type="Proteomes" id="UP000193944"/>
    </source>
</evidence>
<dbReference type="AlphaFoldDB" id="A0A1Y1XIM4"/>
<dbReference type="InterPro" id="IPR043153">
    <property type="entry name" value="DENN_C"/>
</dbReference>
<keyword evidence="4" id="KW-1185">Reference proteome</keyword>
<accession>A0A1Y1XIM4</accession>
<organism evidence="3 4">
    <name type="scientific">Anaeromyces robustus</name>
    <dbReference type="NCBI Taxonomy" id="1754192"/>
    <lineage>
        <taxon>Eukaryota</taxon>
        <taxon>Fungi</taxon>
        <taxon>Fungi incertae sedis</taxon>
        <taxon>Chytridiomycota</taxon>
        <taxon>Chytridiomycota incertae sedis</taxon>
        <taxon>Neocallimastigomycetes</taxon>
        <taxon>Neocallimastigales</taxon>
        <taxon>Neocallimastigaceae</taxon>
        <taxon>Anaeromyces</taxon>
    </lineage>
</organism>
<dbReference type="Pfam" id="PF02141">
    <property type="entry name" value="DENN"/>
    <property type="match status" value="1"/>
</dbReference>
<comment type="caution">
    <text evidence="3">The sequence shown here is derived from an EMBL/GenBank/DDBJ whole genome shotgun (WGS) entry which is preliminary data.</text>
</comment>
<evidence type="ECO:0000313" key="3">
    <source>
        <dbReference type="EMBL" id="ORX85609.1"/>
    </source>
</evidence>
<dbReference type="EMBL" id="MCFG01000033">
    <property type="protein sequence ID" value="ORX85609.1"/>
    <property type="molecule type" value="Genomic_DNA"/>
</dbReference>
<feature type="non-terminal residue" evidence="3">
    <location>
        <position position="81"/>
    </location>
</feature>
<feature type="compositionally biased region" description="Low complexity" evidence="1">
    <location>
        <begin position="57"/>
        <end position="81"/>
    </location>
</feature>
<feature type="region of interest" description="Disordered" evidence="1">
    <location>
        <begin position="54"/>
        <end position="81"/>
    </location>
</feature>
<dbReference type="InterPro" id="IPR001194">
    <property type="entry name" value="cDENN_dom"/>
</dbReference>
<gene>
    <name evidence="3" type="ORF">BCR32DRAFT_265561</name>
</gene>
<reference evidence="3 4" key="1">
    <citation type="submission" date="2016-08" db="EMBL/GenBank/DDBJ databases">
        <title>A Parts List for Fungal Cellulosomes Revealed by Comparative Genomics.</title>
        <authorList>
            <consortium name="DOE Joint Genome Institute"/>
            <person name="Haitjema C.H."/>
            <person name="Gilmore S.P."/>
            <person name="Henske J.K."/>
            <person name="Solomon K.V."/>
            <person name="De Groot R."/>
            <person name="Kuo A."/>
            <person name="Mondo S.J."/>
            <person name="Salamov A.A."/>
            <person name="Labutti K."/>
            <person name="Zhao Z."/>
            <person name="Chiniquy J."/>
            <person name="Barry K."/>
            <person name="Brewer H.M."/>
            <person name="Purvine S.O."/>
            <person name="Wright A.T."/>
            <person name="Boxma B."/>
            <person name="Van Alen T."/>
            <person name="Hackstein J.H."/>
            <person name="Baker S.E."/>
            <person name="Grigoriev I.V."/>
            <person name="O'Malley M.A."/>
        </authorList>
    </citation>
    <scope>NUCLEOTIDE SEQUENCE [LARGE SCALE GENOMIC DNA]</scope>
    <source>
        <strain evidence="3 4">S4</strain>
    </source>
</reference>
<reference evidence="3 4" key="2">
    <citation type="submission" date="2016-08" db="EMBL/GenBank/DDBJ databases">
        <title>Pervasive Adenine N6-methylation of Active Genes in Fungi.</title>
        <authorList>
            <consortium name="DOE Joint Genome Institute"/>
            <person name="Mondo S.J."/>
            <person name="Dannebaum R.O."/>
            <person name="Kuo R.C."/>
            <person name="Labutti K."/>
            <person name="Haridas S."/>
            <person name="Kuo A."/>
            <person name="Salamov A."/>
            <person name="Ahrendt S.R."/>
            <person name="Lipzen A."/>
            <person name="Sullivan W."/>
            <person name="Andreopoulos W.B."/>
            <person name="Clum A."/>
            <person name="Lindquist E."/>
            <person name="Daum C."/>
            <person name="Ramamoorthy G.K."/>
            <person name="Gryganskyi A."/>
            <person name="Culley D."/>
            <person name="Magnuson J.K."/>
            <person name="James T.Y."/>
            <person name="O'Malley M.A."/>
            <person name="Stajich J.E."/>
            <person name="Spatafora J.W."/>
            <person name="Visel A."/>
            <person name="Grigoriev I.V."/>
        </authorList>
    </citation>
    <scope>NUCLEOTIDE SEQUENCE [LARGE SCALE GENOMIC DNA]</scope>
    <source>
        <strain evidence="3 4">S4</strain>
    </source>
</reference>
<feature type="domain" description="cDENN" evidence="2">
    <location>
        <begin position="2"/>
        <end position="47"/>
    </location>
</feature>
<dbReference type="Proteomes" id="UP000193944">
    <property type="component" value="Unassembled WGS sequence"/>
</dbReference>
<sequence>MVYIPVVPESVIESLQEAPITFIMGYVNSNNNSSTSLESLASINSDNESFSHCNNFSSTTTLNKSQSNSSSYKANNNYTDT</sequence>
<name>A0A1Y1XIM4_9FUNG</name>
<proteinExistence type="predicted"/>
<dbReference type="Gene3D" id="3.40.50.11500">
    <property type="match status" value="1"/>
</dbReference>
<evidence type="ECO:0000256" key="1">
    <source>
        <dbReference type="SAM" id="MobiDB-lite"/>
    </source>
</evidence>
<protein>
    <recommendedName>
        <fullName evidence="2">cDENN domain-containing protein</fullName>
    </recommendedName>
</protein>
<evidence type="ECO:0000259" key="2">
    <source>
        <dbReference type="Pfam" id="PF02141"/>
    </source>
</evidence>